<gene>
    <name evidence="1" type="ORF">HDID_LOCUS2700</name>
</gene>
<organism evidence="3">
    <name type="scientific">Hymenolepis diminuta</name>
    <name type="common">Rat tapeworm</name>
    <dbReference type="NCBI Taxonomy" id="6216"/>
    <lineage>
        <taxon>Eukaryota</taxon>
        <taxon>Metazoa</taxon>
        <taxon>Spiralia</taxon>
        <taxon>Lophotrochozoa</taxon>
        <taxon>Platyhelminthes</taxon>
        <taxon>Cestoda</taxon>
        <taxon>Eucestoda</taxon>
        <taxon>Cyclophyllidea</taxon>
        <taxon>Hymenolepididae</taxon>
        <taxon>Hymenolepis</taxon>
    </lineage>
</organism>
<evidence type="ECO:0000313" key="2">
    <source>
        <dbReference type="Proteomes" id="UP000274504"/>
    </source>
</evidence>
<dbReference type="AlphaFoldDB" id="A0A0R3SDE5"/>
<dbReference type="EMBL" id="UYSG01000704">
    <property type="protein sequence ID" value="VDL21180.1"/>
    <property type="molecule type" value="Genomic_DNA"/>
</dbReference>
<dbReference type="Proteomes" id="UP000274504">
    <property type="component" value="Unassembled WGS sequence"/>
</dbReference>
<accession>A0A0R3SDE5</accession>
<reference evidence="3" key="1">
    <citation type="submission" date="2017-02" db="UniProtKB">
        <authorList>
            <consortium name="WormBaseParasite"/>
        </authorList>
    </citation>
    <scope>IDENTIFICATION</scope>
</reference>
<sequence>MGAPKAHFRTSETRVPKQFSRPFRRQLFKKGLKYMALPPSLPFKFTERLTPKQDERFASLPFSAQPEQS</sequence>
<name>A0A0R3SDE5_HYMDI</name>
<protein>
    <submittedName>
        <fullName evidence="3">TPX2_importin domain-containing protein</fullName>
    </submittedName>
</protein>
<reference evidence="1 2" key="2">
    <citation type="submission" date="2018-11" db="EMBL/GenBank/DDBJ databases">
        <authorList>
            <consortium name="Pathogen Informatics"/>
        </authorList>
    </citation>
    <scope>NUCLEOTIDE SEQUENCE [LARGE SCALE GENOMIC DNA]</scope>
</reference>
<proteinExistence type="predicted"/>
<dbReference type="WBParaSite" id="HDID_0000270201-mRNA-1">
    <property type="protein sequence ID" value="HDID_0000270201-mRNA-1"/>
    <property type="gene ID" value="HDID_0000270201"/>
</dbReference>
<evidence type="ECO:0000313" key="3">
    <source>
        <dbReference type="WBParaSite" id="HDID_0000270201-mRNA-1"/>
    </source>
</evidence>
<evidence type="ECO:0000313" key="1">
    <source>
        <dbReference type="EMBL" id="VDL21180.1"/>
    </source>
</evidence>